<name>A0A8J5HGI5_ZINOF</name>
<evidence type="ECO:0000313" key="2">
    <source>
        <dbReference type="EMBL" id="KAG6521408.1"/>
    </source>
</evidence>
<protein>
    <submittedName>
        <fullName evidence="2">Uncharacterized protein</fullName>
    </submittedName>
</protein>
<organism evidence="2 3">
    <name type="scientific">Zingiber officinale</name>
    <name type="common">Ginger</name>
    <name type="synonym">Amomum zingiber</name>
    <dbReference type="NCBI Taxonomy" id="94328"/>
    <lineage>
        <taxon>Eukaryota</taxon>
        <taxon>Viridiplantae</taxon>
        <taxon>Streptophyta</taxon>
        <taxon>Embryophyta</taxon>
        <taxon>Tracheophyta</taxon>
        <taxon>Spermatophyta</taxon>
        <taxon>Magnoliopsida</taxon>
        <taxon>Liliopsida</taxon>
        <taxon>Zingiberales</taxon>
        <taxon>Zingiberaceae</taxon>
        <taxon>Zingiber</taxon>
    </lineage>
</organism>
<accession>A0A8J5HGI5</accession>
<sequence length="418" mass="47309">MAGSHLQHVASCWKLTSCTGFQSWRGLEDSNPKPQSKESSSSPNKTERRQDWYNHPVAEQISNTNFSTSDSQNSASRTQFKRNQNAICKNISVTTPFLNCLKMSSCCSYAGVTEVKPTAVFQFQIWIQIQLYLNSVVTIFSKAFESLRNSKLQIRQSDSKEIQTVTIEQANAILDPMRQTSILFENATSMISFPIRNLGRNAFILSNPFLPYAYQQILENSESLYFPKKTKQSSAELVLPLPHPRYPSARVSVQVPNLCVHFSSERYFRIMELMGILHGSSKIIEQNLDAHLQSGDKPWHPVDLATNARTLVWQHPCYLVLSRLYLYVLESEASKDYQRYFCVVLYDIMEFGQTCSMASGQVLKVPPASEDGLANAISINHRGVDIQKLIFKLDGVSFDTDSCILLLLRPFVHPKGVI</sequence>
<reference evidence="2 3" key="1">
    <citation type="submission" date="2020-08" db="EMBL/GenBank/DDBJ databases">
        <title>Plant Genome Project.</title>
        <authorList>
            <person name="Zhang R.-G."/>
        </authorList>
    </citation>
    <scope>NUCLEOTIDE SEQUENCE [LARGE SCALE GENOMIC DNA]</scope>
    <source>
        <tissue evidence="2">Rhizome</tissue>
    </source>
</reference>
<dbReference type="EMBL" id="JACMSC010000005">
    <property type="protein sequence ID" value="KAG6521408.1"/>
    <property type="molecule type" value="Genomic_DNA"/>
</dbReference>
<evidence type="ECO:0000256" key="1">
    <source>
        <dbReference type="SAM" id="MobiDB-lite"/>
    </source>
</evidence>
<dbReference type="PANTHER" id="PTHR45523:SF2">
    <property type="entry name" value="OS02G0470600 PROTEIN"/>
    <property type="match status" value="1"/>
</dbReference>
<feature type="compositionally biased region" description="Low complexity" evidence="1">
    <location>
        <begin position="32"/>
        <end position="44"/>
    </location>
</feature>
<gene>
    <name evidence="2" type="ORF">ZIOFF_018525</name>
</gene>
<dbReference type="Proteomes" id="UP000734854">
    <property type="component" value="Unassembled WGS sequence"/>
</dbReference>
<feature type="region of interest" description="Disordered" evidence="1">
    <location>
        <begin position="26"/>
        <end position="50"/>
    </location>
</feature>
<keyword evidence="3" id="KW-1185">Reference proteome</keyword>
<dbReference type="AlphaFoldDB" id="A0A8J5HGI5"/>
<evidence type="ECO:0000313" key="3">
    <source>
        <dbReference type="Proteomes" id="UP000734854"/>
    </source>
</evidence>
<comment type="caution">
    <text evidence="2">The sequence shown here is derived from an EMBL/GenBank/DDBJ whole genome shotgun (WGS) entry which is preliminary data.</text>
</comment>
<dbReference type="PANTHER" id="PTHR45523">
    <property type="entry name" value="TETRATRICOPEPTIDE REPEAT (TPR)-CONTAINING PROTEIN-RELATED"/>
    <property type="match status" value="1"/>
</dbReference>
<proteinExistence type="predicted"/>